<dbReference type="OrthoDB" id="198852at2759"/>
<dbReference type="InterPro" id="IPR005046">
    <property type="entry name" value="DUF285"/>
</dbReference>
<accession>A0A9N8DJ18</accession>
<feature type="transmembrane region" description="Helical" evidence="2">
    <location>
        <begin position="436"/>
        <end position="460"/>
    </location>
</feature>
<gene>
    <name evidence="4" type="ORF">SEMRO_148_G068140.1</name>
</gene>
<evidence type="ECO:0000256" key="1">
    <source>
        <dbReference type="SAM" id="MobiDB-lite"/>
    </source>
</evidence>
<dbReference type="Pfam" id="PF03382">
    <property type="entry name" value="DUF285"/>
    <property type="match status" value="1"/>
</dbReference>
<feature type="compositionally biased region" description="Polar residues" evidence="1">
    <location>
        <begin position="407"/>
        <end position="424"/>
    </location>
</feature>
<feature type="chain" id="PRO_5040500547" evidence="3">
    <location>
        <begin position="26"/>
        <end position="563"/>
    </location>
</feature>
<comment type="caution">
    <text evidence="4">The sequence shown here is derived from an EMBL/GenBank/DDBJ whole genome shotgun (WGS) entry which is preliminary data.</text>
</comment>
<keyword evidence="5" id="KW-1185">Reference proteome</keyword>
<feature type="compositionally biased region" description="Basic and acidic residues" evidence="1">
    <location>
        <begin position="396"/>
        <end position="406"/>
    </location>
</feature>
<sequence length="563" mass="62067">MTNPFDSFILLFLLMLLSWLPSIHSQASEVVLDDTTIHDAVKLWHGNLRDQAVVLSLYGGPIEEWDTSRVTNFAGLFRGQSRFNADISQWDTSKVTSMRDCFSGCSNYNPTEPLLWDTSKVTTMARMFRSASTFDGDLTNFDTSSVTDISFMAHRATMFQGRGLASWDTSRIQFTSDAFSRATNFNEPIQSWNTSSIVSFQNTFRQAVSFNQDLSSWNVASVMTFHNMFQGALSLHQTLCWDTLVTALHKEISIDRSAALDPFISPLHNLLCDSPVQLDPCCVDAQIMQDTCCQPKGCSMECKDTANSTVPQSTPPTVAPTVMASPYHNTTTITTTSSPVAAAIDNATATDDDDDATLDNTEQDEEELDDIKEGDDDDSTPKILPEGFMPEEDDIHETQPHDKMTTEDTATDNSGATQLTTSRASETETNDLRNNVWILTGSIVGGVLLVLLIILTVSWLRPSSSMHPTQQLRRSSDDYDEETNTLHLTAHDSGLMVPLEGLEALMDDTQNFTTVHDSGVVAPLEGFDALVDTSHLTADDSGHLDPLEGQEALVDWSNANDSY</sequence>
<evidence type="ECO:0000256" key="3">
    <source>
        <dbReference type="SAM" id="SignalP"/>
    </source>
</evidence>
<reference evidence="4" key="1">
    <citation type="submission" date="2020-06" db="EMBL/GenBank/DDBJ databases">
        <authorList>
            <consortium name="Plant Systems Biology data submission"/>
        </authorList>
    </citation>
    <scope>NUCLEOTIDE SEQUENCE</scope>
    <source>
        <strain evidence="4">D6</strain>
    </source>
</reference>
<feature type="region of interest" description="Disordered" evidence="1">
    <location>
        <begin position="347"/>
        <end position="428"/>
    </location>
</feature>
<feature type="signal peptide" evidence="3">
    <location>
        <begin position="1"/>
        <end position="25"/>
    </location>
</feature>
<dbReference type="InterPro" id="IPR011889">
    <property type="entry name" value="Liste_lipo_26"/>
</dbReference>
<organism evidence="4 5">
    <name type="scientific">Seminavis robusta</name>
    <dbReference type="NCBI Taxonomy" id="568900"/>
    <lineage>
        <taxon>Eukaryota</taxon>
        <taxon>Sar</taxon>
        <taxon>Stramenopiles</taxon>
        <taxon>Ochrophyta</taxon>
        <taxon>Bacillariophyta</taxon>
        <taxon>Bacillariophyceae</taxon>
        <taxon>Bacillariophycidae</taxon>
        <taxon>Naviculales</taxon>
        <taxon>Naviculaceae</taxon>
        <taxon>Seminavis</taxon>
    </lineage>
</organism>
<keyword evidence="2" id="KW-0472">Membrane</keyword>
<evidence type="ECO:0000256" key="2">
    <source>
        <dbReference type="SAM" id="Phobius"/>
    </source>
</evidence>
<keyword evidence="3" id="KW-0732">Signal</keyword>
<dbReference type="Proteomes" id="UP001153069">
    <property type="component" value="Unassembled WGS sequence"/>
</dbReference>
<keyword evidence="2" id="KW-1133">Transmembrane helix</keyword>
<protein>
    <submittedName>
        <fullName evidence="4">(Lipo)protein</fullName>
    </submittedName>
</protein>
<proteinExistence type="predicted"/>
<feature type="compositionally biased region" description="Acidic residues" evidence="1">
    <location>
        <begin position="350"/>
        <end position="378"/>
    </location>
</feature>
<dbReference type="AlphaFoldDB" id="A0A9N8DJ18"/>
<evidence type="ECO:0000313" key="4">
    <source>
        <dbReference type="EMBL" id="CAB9502845.1"/>
    </source>
</evidence>
<name>A0A9N8DJ18_9STRA</name>
<dbReference type="EMBL" id="CAICTM010000147">
    <property type="protein sequence ID" value="CAB9502845.1"/>
    <property type="molecule type" value="Genomic_DNA"/>
</dbReference>
<keyword evidence="2" id="KW-0812">Transmembrane</keyword>
<dbReference type="NCBIfam" id="TIGR02167">
    <property type="entry name" value="Liste_lipo_26"/>
    <property type="match status" value="1"/>
</dbReference>
<evidence type="ECO:0000313" key="5">
    <source>
        <dbReference type="Proteomes" id="UP001153069"/>
    </source>
</evidence>
<feature type="region of interest" description="Disordered" evidence="1">
    <location>
        <begin position="304"/>
        <end position="323"/>
    </location>
</feature>